<feature type="domain" description="Cellulase Ig-like" evidence="11">
    <location>
        <begin position="188"/>
        <end position="271"/>
    </location>
</feature>
<evidence type="ECO:0000256" key="1">
    <source>
        <dbReference type="ARBA" id="ARBA00007072"/>
    </source>
</evidence>
<feature type="active site" evidence="6">
    <location>
        <position position="730"/>
    </location>
</feature>
<dbReference type="Proteomes" id="UP001058003">
    <property type="component" value="Chromosome"/>
</dbReference>
<feature type="region of interest" description="Disordered" evidence="8">
    <location>
        <begin position="688"/>
        <end position="709"/>
    </location>
</feature>
<evidence type="ECO:0000256" key="7">
    <source>
        <dbReference type="RuleBase" id="RU361166"/>
    </source>
</evidence>
<dbReference type="Pfam" id="PF00759">
    <property type="entry name" value="Glyco_hydro_9"/>
    <property type="match status" value="1"/>
</dbReference>
<dbReference type="InterPro" id="IPR008979">
    <property type="entry name" value="Galactose-bd-like_sf"/>
</dbReference>
<dbReference type="Gene3D" id="1.50.10.10">
    <property type="match status" value="1"/>
</dbReference>
<dbReference type="AlphaFoldDB" id="A0A9Q9IRL0"/>
<dbReference type="InterPro" id="IPR013783">
    <property type="entry name" value="Ig-like_fold"/>
</dbReference>
<dbReference type="InterPro" id="IPR008928">
    <property type="entry name" value="6-hairpin_glycosidase_sf"/>
</dbReference>
<dbReference type="SUPFAM" id="SSF49785">
    <property type="entry name" value="Galactose-binding domain-like"/>
    <property type="match status" value="1"/>
</dbReference>
<dbReference type="KEGG" id="daur:Daura_21490"/>
<evidence type="ECO:0000256" key="6">
    <source>
        <dbReference type="PROSITE-ProRule" id="PRU10060"/>
    </source>
</evidence>
<feature type="domain" description="CBM-cenC" evidence="10">
    <location>
        <begin position="40"/>
        <end position="160"/>
    </location>
</feature>
<dbReference type="GO" id="GO:0008810">
    <property type="term" value="F:cellulase activity"/>
    <property type="evidence" value="ECO:0007669"/>
    <property type="project" value="UniProtKB-EC"/>
</dbReference>
<dbReference type="EMBL" id="CP073767">
    <property type="protein sequence ID" value="UWZ58522.1"/>
    <property type="molecule type" value="Genomic_DNA"/>
</dbReference>
<dbReference type="Gene3D" id="2.60.40.10">
    <property type="entry name" value="Immunoglobulins"/>
    <property type="match status" value="1"/>
</dbReference>
<dbReference type="PANTHER" id="PTHR22298">
    <property type="entry name" value="ENDO-1,4-BETA-GLUCANASE"/>
    <property type="match status" value="1"/>
</dbReference>
<name>A0A9Q9IRL0_9ACTN</name>
<dbReference type="InterPro" id="IPR033126">
    <property type="entry name" value="Glyco_hydro_9_Asp/Glu_AS"/>
</dbReference>
<dbReference type="InterPro" id="IPR001701">
    <property type="entry name" value="Glyco_hydro_9"/>
</dbReference>
<evidence type="ECO:0000259" key="11">
    <source>
        <dbReference type="Pfam" id="PF02927"/>
    </source>
</evidence>
<comment type="similarity">
    <text evidence="1 6 7">Belongs to the glycosyl hydrolase 9 (cellulase E) family.</text>
</comment>
<keyword evidence="4 6" id="KW-0326">Glycosidase</keyword>
<dbReference type="EC" id="3.2.1.4" evidence="7"/>
<evidence type="ECO:0000256" key="5">
    <source>
        <dbReference type="ARBA" id="ARBA00023326"/>
    </source>
</evidence>
<evidence type="ECO:0000256" key="8">
    <source>
        <dbReference type="SAM" id="MobiDB-lite"/>
    </source>
</evidence>
<keyword evidence="5 6" id="KW-0624">Polysaccharide degradation</keyword>
<dbReference type="InterPro" id="IPR004197">
    <property type="entry name" value="Cellulase_Ig-like"/>
</dbReference>
<keyword evidence="7" id="KW-0136">Cellulose degradation</keyword>
<proteinExistence type="inferred from homology"/>
<dbReference type="SUPFAM" id="SSF48208">
    <property type="entry name" value="Six-hairpin glycosidases"/>
    <property type="match status" value="1"/>
</dbReference>
<keyword evidence="3 6" id="KW-0119">Carbohydrate metabolism</keyword>
<evidence type="ECO:0000256" key="3">
    <source>
        <dbReference type="ARBA" id="ARBA00023277"/>
    </source>
</evidence>
<dbReference type="PROSITE" id="PS00698">
    <property type="entry name" value="GH9_3"/>
    <property type="match status" value="1"/>
</dbReference>
<dbReference type="InterPro" id="IPR014756">
    <property type="entry name" value="Ig_E-set"/>
</dbReference>
<comment type="catalytic activity">
    <reaction evidence="7">
        <text>Endohydrolysis of (1-&gt;4)-beta-D-glucosidic linkages in cellulose, lichenin and cereal beta-D-glucans.</text>
        <dbReference type="EC" id="3.2.1.4"/>
    </reaction>
</comment>
<dbReference type="InterPro" id="IPR012341">
    <property type="entry name" value="6hp_glycosidase-like_sf"/>
</dbReference>
<dbReference type="SUPFAM" id="SSF81296">
    <property type="entry name" value="E set domains"/>
    <property type="match status" value="1"/>
</dbReference>
<feature type="active site" evidence="6">
    <location>
        <position position="739"/>
    </location>
</feature>
<dbReference type="Pfam" id="PF02018">
    <property type="entry name" value="CBM_4_9"/>
    <property type="match status" value="1"/>
</dbReference>
<evidence type="ECO:0000313" key="12">
    <source>
        <dbReference type="EMBL" id="UWZ58522.1"/>
    </source>
</evidence>
<evidence type="ECO:0000256" key="4">
    <source>
        <dbReference type="ARBA" id="ARBA00023295"/>
    </source>
</evidence>
<dbReference type="GO" id="GO:0030245">
    <property type="term" value="P:cellulose catabolic process"/>
    <property type="evidence" value="ECO:0007669"/>
    <property type="project" value="UniProtKB-KW"/>
</dbReference>
<dbReference type="Gene3D" id="2.60.120.260">
    <property type="entry name" value="Galactose-binding domain-like"/>
    <property type="match status" value="1"/>
</dbReference>
<organism evidence="12 13">
    <name type="scientific">Dactylosporangium aurantiacum</name>
    <dbReference type="NCBI Taxonomy" id="35754"/>
    <lineage>
        <taxon>Bacteria</taxon>
        <taxon>Bacillati</taxon>
        <taxon>Actinomycetota</taxon>
        <taxon>Actinomycetes</taxon>
        <taxon>Micromonosporales</taxon>
        <taxon>Micromonosporaceae</taxon>
        <taxon>Dactylosporangium</taxon>
    </lineage>
</organism>
<protein>
    <recommendedName>
        <fullName evidence="7">Endoglucanase</fullName>
        <ecNumber evidence="7">3.2.1.4</ecNumber>
    </recommendedName>
</protein>
<gene>
    <name evidence="12" type="ORF">Daura_21490</name>
</gene>
<reference evidence="12" key="1">
    <citation type="submission" date="2021-04" db="EMBL/GenBank/DDBJ databases">
        <title>Dactylosporangium aurantiacum NRRL B-8018 full assembly.</title>
        <authorList>
            <person name="Hartkoorn R.C."/>
            <person name="Beaudoing E."/>
            <person name="Hot D."/>
        </authorList>
    </citation>
    <scope>NUCLEOTIDE SEQUENCE</scope>
    <source>
        <strain evidence="12">NRRL B-8018</strain>
    </source>
</reference>
<keyword evidence="2 6" id="KW-0378">Hydrolase</keyword>
<evidence type="ECO:0000256" key="2">
    <source>
        <dbReference type="ARBA" id="ARBA00022801"/>
    </source>
</evidence>
<evidence type="ECO:0000259" key="10">
    <source>
        <dbReference type="Pfam" id="PF02018"/>
    </source>
</evidence>
<evidence type="ECO:0000259" key="9">
    <source>
        <dbReference type="Pfam" id="PF00759"/>
    </source>
</evidence>
<feature type="domain" description="Glycoside hydrolase family 9" evidence="9">
    <location>
        <begin position="281"/>
        <end position="751"/>
    </location>
</feature>
<accession>A0A9Q9IRL0</accession>
<feature type="region of interest" description="Disordered" evidence="8">
    <location>
        <begin position="1"/>
        <end position="31"/>
    </location>
</feature>
<sequence>MVIVRGTSDWSSANRGSSDWDGAGSAGHGRGMVTVKEPREQVFNGTFDGNDTAGWFSAGTALAAADGKLRVQVPGGTQQRWDVLVGENDIRLNANTPYAISFTASASRPVTIKAQVQLGDKPYTPTWAQDVQLTTDPQQYHYSFTSNLDTGRGQVSFQLGGSGEAWTFTLDDVSLVGGEPAGWYVPETDPPVRVNQVGYLPDGPKRATVVTDAPDPRPWQVVSGAGEVVASGRSTPRGLDASSGQKVHTVDFSAVTAPGTGYVLRVDGQQSFPFTVANSIYDRLRRDALHFFYVQRSGITIDDAFVPGYARPAGHVGVPPNQGDTSVPCQPGTGDYRLDVRGGWYDAGDHGKYVVNGGIATAQLLGLYERAVTAKTGHPAALGDGTLDIPEHGNKVPDVLDEARWELEFMLRMQVPDGRPNAGMAHHKVHDRGWTDLPCLPDQDPKVRELHPPSTAATLNLAATAAQAARLYRPFDAAFADRCLAAARTAWKAAQEHPAMYARPDDTDGGGAYDDDDVRDEFYWAAAELFITTGEQPFLDYLRSSPYWTGDAFRDTGPGWKFVAALGRIDLATVPSKLAGNDRDAARNSVREAADHYLQTIRDQAYGVPIGENGYTWGSTSVILNKLMVIATAFDLTGDQRYRDGVLEGLDFILGRNALNNSYVTGYGSRCSHNQHSRIYGHQLDPRLPQPPAGSIAGGPNPGLEDPKAKKVLFHTPSGEPPKPQFCYLDDIESWSTNEVAINWNSALAWVASFAAGQRPPGDNDGPYRVGDVTVRLSGDHQVDVVVPVGWSLHVESAATGR</sequence>
<evidence type="ECO:0000313" key="13">
    <source>
        <dbReference type="Proteomes" id="UP001058003"/>
    </source>
</evidence>
<dbReference type="CDD" id="cd02850">
    <property type="entry name" value="E_set_Cellulase_N"/>
    <property type="match status" value="1"/>
</dbReference>
<dbReference type="InterPro" id="IPR003305">
    <property type="entry name" value="CenC_carb-bd"/>
</dbReference>
<dbReference type="Pfam" id="PF02927">
    <property type="entry name" value="CelD_N"/>
    <property type="match status" value="1"/>
</dbReference>
<keyword evidence="13" id="KW-1185">Reference proteome</keyword>